<protein>
    <submittedName>
        <fullName evidence="1">Uncharacterized protein</fullName>
    </submittedName>
</protein>
<dbReference type="EMBL" id="JAQQAF010000005">
    <property type="protein sequence ID" value="KAJ8484300.1"/>
    <property type="molecule type" value="Genomic_DNA"/>
</dbReference>
<sequence>MFLFKLTQQQLFPGLDWIKRSNFWKSDYLHCYGILGCLKHLVCDDAMRKLNELQQLSFFLSVEQDNMAERLVICNAVILEPLKHLVKARSP</sequence>
<comment type="caution">
    <text evidence="1">The sequence shown here is derived from an EMBL/GenBank/DDBJ whole genome shotgun (WGS) entry which is preliminary data.</text>
</comment>
<dbReference type="Proteomes" id="UP001222027">
    <property type="component" value="Unassembled WGS sequence"/>
</dbReference>
<keyword evidence="2" id="KW-1185">Reference proteome</keyword>
<evidence type="ECO:0000313" key="1">
    <source>
        <dbReference type="EMBL" id="KAJ8484300.1"/>
    </source>
</evidence>
<dbReference type="AlphaFoldDB" id="A0AAV8PEL3"/>
<organism evidence="1 2">
    <name type="scientific">Ensete ventricosum</name>
    <name type="common">Abyssinian banana</name>
    <name type="synonym">Musa ensete</name>
    <dbReference type="NCBI Taxonomy" id="4639"/>
    <lineage>
        <taxon>Eukaryota</taxon>
        <taxon>Viridiplantae</taxon>
        <taxon>Streptophyta</taxon>
        <taxon>Embryophyta</taxon>
        <taxon>Tracheophyta</taxon>
        <taxon>Spermatophyta</taxon>
        <taxon>Magnoliopsida</taxon>
        <taxon>Liliopsida</taxon>
        <taxon>Zingiberales</taxon>
        <taxon>Musaceae</taxon>
        <taxon>Ensete</taxon>
    </lineage>
</organism>
<proteinExistence type="predicted"/>
<gene>
    <name evidence="1" type="ORF">OPV22_016785</name>
</gene>
<evidence type="ECO:0000313" key="2">
    <source>
        <dbReference type="Proteomes" id="UP001222027"/>
    </source>
</evidence>
<name>A0AAV8PEL3_ENSVE</name>
<accession>A0AAV8PEL3</accession>
<reference evidence="1 2" key="1">
    <citation type="submission" date="2022-12" db="EMBL/GenBank/DDBJ databases">
        <title>Chromosome-scale assembly of the Ensete ventricosum genome.</title>
        <authorList>
            <person name="Dussert Y."/>
            <person name="Stocks J."/>
            <person name="Wendawek A."/>
            <person name="Woldeyes F."/>
            <person name="Nichols R.A."/>
            <person name="Borrell J.S."/>
        </authorList>
    </citation>
    <scope>NUCLEOTIDE SEQUENCE [LARGE SCALE GENOMIC DNA]</scope>
    <source>
        <strain evidence="2">cv. Maze</strain>
        <tissue evidence="1">Seeds</tissue>
    </source>
</reference>